<dbReference type="InterPro" id="IPR050142">
    <property type="entry name" value="MADS-box/MEF2_TF"/>
</dbReference>
<keyword evidence="10" id="KW-1185">Reference proteome</keyword>
<feature type="compositionally biased region" description="Low complexity" evidence="7">
    <location>
        <begin position="277"/>
        <end position="290"/>
    </location>
</feature>
<dbReference type="PROSITE" id="PS00350">
    <property type="entry name" value="MADS_BOX_1"/>
    <property type="match status" value="1"/>
</dbReference>
<evidence type="ECO:0000256" key="4">
    <source>
        <dbReference type="ARBA" id="ARBA00023163"/>
    </source>
</evidence>
<dbReference type="Proteomes" id="UP000827284">
    <property type="component" value="Unassembled WGS sequence"/>
</dbReference>
<evidence type="ECO:0000259" key="8">
    <source>
        <dbReference type="PROSITE" id="PS50066"/>
    </source>
</evidence>
<dbReference type="CDD" id="cd00265">
    <property type="entry name" value="MADS_MEF2_like"/>
    <property type="match status" value="1"/>
</dbReference>
<feature type="region of interest" description="Disordered" evidence="7">
    <location>
        <begin position="506"/>
        <end position="607"/>
    </location>
</feature>
<sequence length="607" mass="67280">MGRKKIQIKTIVDERNRQVTFQKRRFGLMKKAMELSVLCDCQIGLIIFNSNNKLVQYSSHDIDQILLRYTEYNDSCETYTNKEFLNAADIKDEEEDEDALSVAGDDRSKLSVTPQPQSVTPQMQHTPIQGAVHTPPPPHQSTMQHSTPPNLPLHMQQRSPYQMPPNVVVHPQQYDAFQYQQQPQQQQHLDPQYRQQQYGHHPGQYQQHAMLLQQQQQQQQSQHLQHHPQQQPQPQPQHYQQHIQHIPGPQHPSPQPPRHPSPHHPQAMTETMQQHEQMYPQSRPFQQQQFQQPVAPFINRSFAQPQNGQSLQLPVTSTPMSTPMSIPMQQQQPQASNQPQQQQQQQQQTHSQSASPVMSHHNAMKGGQSPMNGDKSPMTDGSSVMNSTPPGTTTGTGSPVLSPTGGAKKPKLRVQIPSDAKESATLAGPMIKESESSELPPIQKRPLESAPISSTLPSQFAKNLPSPSTFYPEFYASQAELSPIVFNQTPTSAQVGSAFNWPVPRERELARVHQPSPLAKGQNVTTASSSSPSSSVTASESTATSKTPGSNLRITSTPGLTPASSTSPTTNNSAEDSPNATNSTRPRDSPTVDDAEDGPSAKKAKKV</sequence>
<comment type="caution">
    <text evidence="9">The sequence shown here is derived from an EMBL/GenBank/DDBJ whole genome shotgun (WGS) entry which is preliminary data.</text>
</comment>
<protein>
    <recommendedName>
        <fullName evidence="8">MADS-box domain-containing protein</fullName>
    </recommendedName>
</protein>
<evidence type="ECO:0000313" key="9">
    <source>
        <dbReference type="EMBL" id="GJJ72408.1"/>
    </source>
</evidence>
<dbReference type="SUPFAM" id="SSF55455">
    <property type="entry name" value="SRF-like"/>
    <property type="match status" value="1"/>
</dbReference>
<organism evidence="9 10">
    <name type="scientific">Entomortierella parvispora</name>
    <dbReference type="NCBI Taxonomy" id="205924"/>
    <lineage>
        <taxon>Eukaryota</taxon>
        <taxon>Fungi</taxon>
        <taxon>Fungi incertae sedis</taxon>
        <taxon>Mucoromycota</taxon>
        <taxon>Mortierellomycotina</taxon>
        <taxon>Mortierellomycetes</taxon>
        <taxon>Mortierellales</taxon>
        <taxon>Mortierellaceae</taxon>
        <taxon>Entomortierella</taxon>
    </lineage>
</organism>
<keyword evidence="3" id="KW-0238">DNA-binding</keyword>
<evidence type="ECO:0000256" key="5">
    <source>
        <dbReference type="ARBA" id="ARBA00023242"/>
    </source>
</evidence>
<dbReference type="SMART" id="SM00432">
    <property type="entry name" value="MADS"/>
    <property type="match status" value="1"/>
</dbReference>
<dbReference type="InterPro" id="IPR002100">
    <property type="entry name" value="TF_MADSbox"/>
</dbReference>
<feature type="compositionally biased region" description="Pro residues" evidence="7">
    <location>
        <begin position="249"/>
        <end position="259"/>
    </location>
</feature>
<feature type="region of interest" description="Disordered" evidence="7">
    <location>
        <begin position="179"/>
        <end position="290"/>
    </location>
</feature>
<dbReference type="InterPro" id="IPR036879">
    <property type="entry name" value="TF_MADSbox_sf"/>
</dbReference>
<feature type="compositionally biased region" description="Polar residues" evidence="7">
    <location>
        <begin position="110"/>
        <end position="127"/>
    </location>
</feature>
<reference evidence="9" key="1">
    <citation type="submission" date="2021-11" db="EMBL/GenBank/DDBJ databases">
        <authorList>
            <person name="Herlambang A."/>
            <person name="Guo Y."/>
            <person name="Takashima Y."/>
            <person name="Nishizawa T."/>
        </authorList>
    </citation>
    <scope>NUCLEOTIDE SEQUENCE</scope>
    <source>
        <strain evidence="9">E1425</strain>
    </source>
</reference>
<reference evidence="9" key="2">
    <citation type="journal article" date="2022" name="Microbiol. Resour. Announc.">
        <title>Whole-Genome Sequence of Entomortierella parvispora E1425, a Mucoromycotan Fungus Associated with Burkholderiaceae-Related Endosymbiotic Bacteria.</title>
        <authorList>
            <person name="Herlambang A."/>
            <person name="Guo Y."/>
            <person name="Takashima Y."/>
            <person name="Narisawa K."/>
            <person name="Ohta H."/>
            <person name="Nishizawa T."/>
        </authorList>
    </citation>
    <scope>NUCLEOTIDE SEQUENCE</scope>
    <source>
        <strain evidence="9">E1425</strain>
    </source>
</reference>
<dbReference type="Pfam" id="PF00319">
    <property type="entry name" value="SRF-TF"/>
    <property type="match status" value="1"/>
</dbReference>
<feature type="compositionally biased region" description="Low complexity" evidence="7">
    <location>
        <begin position="555"/>
        <end position="574"/>
    </location>
</feature>
<dbReference type="PRINTS" id="PR00404">
    <property type="entry name" value="MADSDOMAIN"/>
</dbReference>
<accession>A0A9P3H9T6</accession>
<feature type="domain" description="MADS-box" evidence="8">
    <location>
        <begin position="1"/>
        <end position="61"/>
    </location>
</feature>
<evidence type="ECO:0000256" key="2">
    <source>
        <dbReference type="ARBA" id="ARBA00023015"/>
    </source>
</evidence>
<dbReference type="Gene3D" id="3.40.1810.10">
    <property type="entry name" value="Transcription factor, MADS-box"/>
    <property type="match status" value="1"/>
</dbReference>
<feature type="region of interest" description="Disordered" evidence="7">
    <location>
        <begin position="307"/>
        <end position="460"/>
    </location>
</feature>
<keyword evidence="4" id="KW-0804">Transcription</keyword>
<dbReference type="GO" id="GO:0045944">
    <property type="term" value="P:positive regulation of transcription by RNA polymerase II"/>
    <property type="evidence" value="ECO:0007669"/>
    <property type="project" value="InterPro"/>
</dbReference>
<dbReference type="PROSITE" id="PS50066">
    <property type="entry name" value="MADS_BOX_2"/>
    <property type="match status" value="1"/>
</dbReference>
<dbReference type="OrthoDB" id="1898716at2759"/>
<evidence type="ECO:0000256" key="7">
    <source>
        <dbReference type="SAM" id="MobiDB-lite"/>
    </source>
</evidence>
<keyword evidence="2" id="KW-0805">Transcription regulation</keyword>
<feature type="region of interest" description="Disordered" evidence="7">
    <location>
        <begin position="90"/>
        <end position="166"/>
    </location>
</feature>
<feature type="compositionally biased region" description="Polar residues" evidence="7">
    <location>
        <begin position="575"/>
        <end position="584"/>
    </location>
</feature>
<feature type="compositionally biased region" description="Low complexity" evidence="7">
    <location>
        <begin position="525"/>
        <end position="547"/>
    </location>
</feature>
<feature type="compositionally biased region" description="Low complexity" evidence="7">
    <location>
        <begin position="314"/>
        <end position="356"/>
    </location>
</feature>
<dbReference type="GO" id="GO:0046983">
    <property type="term" value="F:protein dimerization activity"/>
    <property type="evidence" value="ECO:0007669"/>
    <property type="project" value="InterPro"/>
</dbReference>
<dbReference type="PANTHER" id="PTHR48019">
    <property type="entry name" value="SERUM RESPONSE FACTOR HOMOLOG"/>
    <property type="match status" value="1"/>
</dbReference>
<comment type="similarity">
    <text evidence="6">Belongs to the MEF2 family.</text>
</comment>
<dbReference type="GO" id="GO:0000977">
    <property type="term" value="F:RNA polymerase II transcription regulatory region sequence-specific DNA binding"/>
    <property type="evidence" value="ECO:0007669"/>
    <property type="project" value="InterPro"/>
</dbReference>
<keyword evidence="5" id="KW-0539">Nucleus</keyword>
<evidence type="ECO:0000256" key="3">
    <source>
        <dbReference type="ARBA" id="ARBA00023125"/>
    </source>
</evidence>
<feature type="compositionally biased region" description="Polar residues" evidence="7">
    <location>
        <begin position="451"/>
        <end position="460"/>
    </location>
</feature>
<evidence type="ECO:0000256" key="1">
    <source>
        <dbReference type="ARBA" id="ARBA00004123"/>
    </source>
</evidence>
<dbReference type="AlphaFoldDB" id="A0A9P3H9T6"/>
<evidence type="ECO:0000313" key="10">
    <source>
        <dbReference type="Proteomes" id="UP000827284"/>
    </source>
</evidence>
<proteinExistence type="inferred from homology"/>
<dbReference type="InterPro" id="IPR033896">
    <property type="entry name" value="MEF2-like_N"/>
</dbReference>
<evidence type="ECO:0000256" key="6">
    <source>
        <dbReference type="ARBA" id="ARBA00025805"/>
    </source>
</evidence>
<feature type="compositionally biased region" description="Low complexity" evidence="7">
    <location>
        <begin position="387"/>
        <end position="406"/>
    </location>
</feature>
<dbReference type="EMBL" id="BQFW01000006">
    <property type="protein sequence ID" value="GJJ72408.1"/>
    <property type="molecule type" value="Genomic_DNA"/>
</dbReference>
<feature type="compositionally biased region" description="Low complexity" evidence="7">
    <location>
        <begin position="179"/>
        <end position="248"/>
    </location>
</feature>
<comment type="subcellular location">
    <subcellularLocation>
        <location evidence="1">Nucleus</location>
    </subcellularLocation>
</comment>
<name>A0A9P3H9T6_9FUNG</name>
<dbReference type="GO" id="GO:0005634">
    <property type="term" value="C:nucleus"/>
    <property type="evidence" value="ECO:0007669"/>
    <property type="project" value="UniProtKB-SubCell"/>
</dbReference>
<gene>
    <name evidence="9" type="ORF">EMPS_04765</name>
</gene>